<feature type="region of interest" description="Disordered" evidence="1">
    <location>
        <begin position="1"/>
        <end position="35"/>
    </location>
</feature>
<feature type="compositionally biased region" description="Polar residues" evidence="1">
    <location>
        <begin position="24"/>
        <end position="35"/>
    </location>
</feature>
<protein>
    <submittedName>
        <fullName evidence="2">Uncharacterized protein</fullName>
    </submittedName>
</protein>
<evidence type="ECO:0000256" key="1">
    <source>
        <dbReference type="SAM" id="MobiDB-lite"/>
    </source>
</evidence>
<organism evidence="2">
    <name type="scientific">Anguilla anguilla</name>
    <name type="common">European freshwater eel</name>
    <name type="synonym">Muraena anguilla</name>
    <dbReference type="NCBI Taxonomy" id="7936"/>
    <lineage>
        <taxon>Eukaryota</taxon>
        <taxon>Metazoa</taxon>
        <taxon>Chordata</taxon>
        <taxon>Craniata</taxon>
        <taxon>Vertebrata</taxon>
        <taxon>Euteleostomi</taxon>
        <taxon>Actinopterygii</taxon>
        <taxon>Neopterygii</taxon>
        <taxon>Teleostei</taxon>
        <taxon>Anguilliformes</taxon>
        <taxon>Anguillidae</taxon>
        <taxon>Anguilla</taxon>
    </lineage>
</organism>
<evidence type="ECO:0000313" key="2">
    <source>
        <dbReference type="EMBL" id="JAH46007.1"/>
    </source>
</evidence>
<reference evidence="2" key="1">
    <citation type="submission" date="2014-11" db="EMBL/GenBank/DDBJ databases">
        <authorList>
            <person name="Amaro Gonzalez C."/>
        </authorList>
    </citation>
    <scope>NUCLEOTIDE SEQUENCE</scope>
</reference>
<reference evidence="2" key="2">
    <citation type="journal article" date="2015" name="Fish Shellfish Immunol.">
        <title>Early steps in the European eel (Anguilla anguilla)-Vibrio vulnificus interaction in the gills: Role of the RtxA13 toxin.</title>
        <authorList>
            <person name="Callol A."/>
            <person name="Pajuelo D."/>
            <person name="Ebbesson L."/>
            <person name="Teles M."/>
            <person name="MacKenzie S."/>
            <person name="Amaro C."/>
        </authorList>
    </citation>
    <scope>NUCLEOTIDE SEQUENCE</scope>
</reference>
<accession>A0A0E9SXL7</accession>
<feature type="compositionally biased region" description="Polar residues" evidence="1">
    <location>
        <begin position="1"/>
        <end position="11"/>
    </location>
</feature>
<dbReference type="EMBL" id="GBXM01062570">
    <property type="protein sequence ID" value="JAH46007.1"/>
    <property type="molecule type" value="Transcribed_RNA"/>
</dbReference>
<dbReference type="AlphaFoldDB" id="A0A0E9SXL7"/>
<proteinExistence type="predicted"/>
<sequence>MLLQTELTGLSSDLEHSPGCIRGQNKSSCNQSNSA</sequence>
<name>A0A0E9SXL7_ANGAN</name>